<gene>
    <name evidence="1" type="primary">jg4154</name>
    <name evidence="1" type="ORF">PAEG_LOCUS8215</name>
</gene>
<accession>A0A8S4R372</accession>
<keyword evidence="2" id="KW-1185">Reference proteome</keyword>
<reference evidence="1" key="1">
    <citation type="submission" date="2022-03" db="EMBL/GenBank/DDBJ databases">
        <authorList>
            <person name="Lindestad O."/>
        </authorList>
    </citation>
    <scope>NUCLEOTIDE SEQUENCE</scope>
</reference>
<evidence type="ECO:0000313" key="2">
    <source>
        <dbReference type="Proteomes" id="UP000838756"/>
    </source>
</evidence>
<protein>
    <submittedName>
        <fullName evidence="1">Jg4154 protein</fullName>
    </submittedName>
</protein>
<evidence type="ECO:0000313" key="1">
    <source>
        <dbReference type="EMBL" id="CAH2228121.1"/>
    </source>
</evidence>
<organism evidence="1 2">
    <name type="scientific">Pararge aegeria aegeria</name>
    <dbReference type="NCBI Taxonomy" id="348720"/>
    <lineage>
        <taxon>Eukaryota</taxon>
        <taxon>Metazoa</taxon>
        <taxon>Ecdysozoa</taxon>
        <taxon>Arthropoda</taxon>
        <taxon>Hexapoda</taxon>
        <taxon>Insecta</taxon>
        <taxon>Pterygota</taxon>
        <taxon>Neoptera</taxon>
        <taxon>Endopterygota</taxon>
        <taxon>Lepidoptera</taxon>
        <taxon>Glossata</taxon>
        <taxon>Ditrysia</taxon>
        <taxon>Papilionoidea</taxon>
        <taxon>Nymphalidae</taxon>
        <taxon>Satyrinae</taxon>
        <taxon>Satyrini</taxon>
        <taxon>Parargina</taxon>
        <taxon>Pararge</taxon>
    </lineage>
</organism>
<dbReference type="AlphaFoldDB" id="A0A8S4R372"/>
<comment type="caution">
    <text evidence="1">The sequence shown here is derived from an EMBL/GenBank/DDBJ whole genome shotgun (WGS) entry which is preliminary data.</text>
</comment>
<proteinExistence type="predicted"/>
<name>A0A8S4R372_9NEOP</name>
<dbReference type="Proteomes" id="UP000838756">
    <property type="component" value="Unassembled WGS sequence"/>
</dbReference>
<dbReference type="EMBL" id="CAKXAJ010023819">
    <property type="protein sequence ID" value="CAH2228121.1"/>
    <property type="molecule type" value="Genomic_DNA"/>
</dbReference>
<sequence>MLELFFHFSLAFKSYLVLSDNRGTAVIYTANIQRPASSVQQCAEGGIEEATTLQRDRDVCGRAGNKIYSITRKRAASMMSRLVSSTNTLLSTLAFRLDSSLWGSWDGMHTRYRGVIS</sequence>